<evidence type="ECO:0000313" key="5">
    <source>
        <dbReference type="Proteomes" id="UP000192907"/>
    </source>
</evidence>
<accession>A0A1Y6BL82</accession>
<reference evidence="5" key="1">
    <citation type="submission" date="2017-04" db="EMBL/GenBank/DDBJ databases">
        <authorList>
            <person name="Varghese N."/>
            <person name="Submissions S."/>
        </authorList>
    </citation>
    <scope>NUCLEOTIDE SEQUENCE [LARGE SCALE GENOMIC DNA]</scope>
    <source>
        <strain evidence="5">RKEM611</strain>
    </source>
</reference>
<dbReference type="PANTHER" id="PTHR35936">
    <property type="entry name" value="MEMBRANE-BOUND LYTIC MUREIN TRANSGLYCOSYLASE F"/>
    <property type="match status" value="1"/>
</dbReference>
<organism evidence="4 5">
    <name type="scientific">Pseudobacteriovorax antillogorgiicola</name>
    <dbReference type="NCBI Taxonomy" id="1513793"/>
    <lineage>
        <taxon>Bacteria</taxon>
        <taxon>Pseudomonadati</taxon>
        <taxon>Bdellovibrionota</taxon>
        <taxon>Oligoflexia</taxon>
        <taxon>Oligoflexales</taxon>
        <taxon>Pseudobacteriovoracaceae</taxon>
        <taxon>Pseudobacteriovorax</taxon>
    </lineage>
</organism>
<dbReference type="Proteomes" id="UP000192907">
    <property type="component" value="Unassembled WGS sequence"/>
</dbReference>
<proteinExistence type="predicted"/>
<feature type="chain" id="PRO_5012215732" evidence="2">
    <location>
        <begin position="19"/>
        <end position="244"/>
    </location>
</feature>
<dbReference type="PANTHER" id="PTHR35936:SF19">
    <property type="entry name" value="AMINO-ACID-BINDING PROTEIN YXEM-RELATED"/>
    <property type="match status" value="1"/>
</dbReference>
<dbReference type="Pfam" id="PF00497">
    <property type="entry name" value="SBP_bac_3"/>
    <property type="match status" value="1"/>
</dbReference>
<dbReference type="RefSeq" id="WP_159455277.1">
    <property type="nucleotide sequence ID" value="NZ_FWZT01000006.1"/>
</dbReference>
<dbReference type="Gene3D" id="3.40.190.10">
    <property type="entry name" value="Periplasmic binding protein-like II"/>
    <property type="match status" value="2"/>
</dbReference>
<name>A0A1Y6BL82_9BACT</name>
<keyword evidence="5" id="KW-1185">Reference proteome</keyword>
<dbReference type="EMBL" id="FWZT01000006">
    <property type="protein sequence ID" value="SMF17390.1"/>
    <property type="molecule type" value="Genomic_DNA"/>
</dbReference>
<dbReference type="SUPFAM" id="SSF53850">
    <property type="entry name" value="Periplasmic binding protein-like II"/>
    <property type="match status" value="1"/>
</dbReference>
<evidence type="ECO:0000256" key="1">
    <source>
        <dbReference type="ARBA" id="ARBA00022729"/>
    </source>
</evidence>
<sequence length="244" mass="27834">MKLFVLYLLVLMPQLAQSKELKLVFGLSLPPYVISENETGIEMDIIREVLEMDGHTLKPIFTTFEKVPILARKKGFAGAATVTKDLAKKNLFITDSHIKYQNFAITLKSSKTTINGLNDLAGKKIVAFQNADKYLGNEFKEAVGKAAKYEEVRFQEVQNRGLFNKTFDVVIGDINIFKYYNQKIKDVDTSPEVTYHAIFEPSHYHMAFQNKEIAEQFNKGLAKLKSDGRYQKIIDKYVKSDSML</sequence>
<evidence type="ECO:0000256" key="2">
    <source>
        <dbReference type="SAM" id="SignalP"/>
    </source>
</evidence>
<keyword evidence="1 2" id="KW-0732">Signal</keyword>
<dbReference type="STRING" id="1513793.SAMN06296036_106110"/>
<dbReference type="AlphaFoldDB" id="A0A1Y6BL82"/>
<dbReference type="SMART" id="SM00062">
    <property type="entry name" value="PBPb"/>
    <property type="match status" value="1"/>
</dbReference>
<feature type="signal peptide" evidence="2">
    <location>
        <begin position="1"/>
        <end position="18"/>
    </location>
</feature>
<evidence type="ECO:0000259" key="3">
    <source>
        <dbReference type="SMART" id="SM00062"/>
    </source>
</evidence>
<feature type="domain" description="Solute-binding protein family 3/N-terminal" evidence="3">
    <location>
        <begin position="22"/>
        <end position="241"/>
    </location>
</feature>
<protein>
    <submittedName>
        <fullName evidence="4">Amino acid ABC transporter substrate-binding protein, PAAT family</fullName>
    </submittedName>
</protein>
<gene>
    <name evidence="4" type="ORF">SAMN06296036_106110</name>
</gene>
<evidence type="ECO:0000313" key="4">
    <source>
        <dbReference type="EMBL" id="SMF17390.1"/>
    </source>
</evidence>
<dbReference type="InterPro" id="IPR001638">
    <property type="entry name" value="Solute-binding_3/MltF_N"/>
</dbReference>